<dbReference type="Gene3D" id="3.30.70.270">
    <property type="match status" value="2"/>
</dbReference>
<dbReference type="GO" id="GO:0016787">
    <property type="term" value="F:hydrolase activity"/>
    <property type="evidence" value="ECO:0007669"/>
    <property type="project" value="UniProtKB-KW"/>
</dbReference>
<dbReference type="EMBL" id="JAVRJZ010000340">
    <property type="protein sequence ID" value="KAK2702452.1"/>
    <property type="molecule type" value="Genomic_DNA"/>
</dbReference>
<dbReference type="InterPro" id="IPR043128">
    <property type="entry name" value="Rev_trsase/Diguanyl_cyclase"/>
</dbReference>
<comment type="caution">
    <text evidence="9">The sequence shown here is derived from an EMBL/GenBank/DDBJ whole genome shotgun (WGS) entry which is preliminary data.</text>
</comment>
<gene>
    <name evidence="9" type="ORF">QYM36_018939</name>
</gene>
<dbReference type="CDD" id="cd09274">
    <property type="entry name" value="RNase_HI_RT_Ty3"/>
    <property type="match status" value="1"/>
</dbReference>
<dbReference type="InterPro" id="IPR011335">
    <property type="entry name" value="Restrct_endonuc-II-like"/>
</dbReference>
<evidence type="ECO:0000256" key="5">
    <source>
        <dbReference type="ARBA" id="ARBA00022801"/>
    </source>
</evidence>
<keyword evidence="3" id="KW-0540">Nuclease</keyword>
<evidence type="ECO:0000256" key="4">
    <source>
        <dbReference type="ARBA" id="ARBA00022759"/>
    </source>
</evidence>
<keyword evidence="10" id="KW-1185">Reference proteome</keyword>
<dbReference type="SUPFAM" id="SSF54001">
    <property type="entry name" value="Cysteine proteinases"/>
    <property type="match status" value="1"/>
</dbReference>
<dbReference type="InterPro" id="IPR050951">
    <property type="entry name" value="Retrovirus_Pol_polyprotein"/>
</dbReference>
<proteinExistence type="predicted"/>
<reference evidence="9" key="1">
    <citation type="submission" date="2023-07" db="EMBL/GenBank/DDBJ databases">
        <title>Chromosome-level genome assembly of Artemia franciscana.</title>
        <authorList>
            <person name="Jo E."/>
        </authorList>
    </citation>
    <scope>NUCLEOTIDE SEQUENCE</scope>
    <source>
        <tissue evidence="9">Whole body</tissue>
    </source>
</reference>
<keyword evidence="2" id="KW-0548">Nucleotidyltransferase</keyword>
<accession>A0AA88HBQ0</accession>
<dbReference type="Pfam" id="PF09588">
    <property type="entry name" value="YqaJ"/>
    <property type="match status" value="1"/>
</dbReference>
<feature type="domain" description="Reverse transcriptase RNase H-like" evidence="8">
    <location>
        <begin position="753"/>
        <end position="851"/>
    </location>
</feature>
<keyword evidence="1" id="KW-0808">Transferase</keyword>
<dbReference type="PANTHER" id="PTHR37984">
    <property type="entry name" value="PROTEIN CBG26694"/>
    <property type="match status" value="1"/>
</dbReference>
<evidence type="ECO:0000259" key="7">
    <source>
        <dbReference type="Pfam" id="PF09588"/>
    </source>
</evidence>
<feature type="domain" description="YqaJ viral recombinase" evidence="7">
    <location>
        <begin position="924"/>
        <end position="1055"/>
    </location>
</feature>
<dbReference type="Gene3D" id="3.90.320.10">
    <property type="match status" value="1"/>
</dbReference>
<dbReference type="CDD" id="cd22343">
    <property type="entry name" value="PDDEXK_lambda_exonuclease-like"/>
    <property type="match status" value="1"/>
</dbReference>
<name>A0AA88HBQ0_ARTSF</name>
<dbReference type="AlphaFoldDB" id="A0AA88HBQ0"/>
<dbReference type="InterPro" id="IPR038765">
    <property type="entry name" value="Papain-like_cys_pep_sf"/>
</dbReference>
<dbReference type="GO" id="GO:0003964">
    <property type="term" value="F:RNA-directed DNA polymerase activity"/>
    <property type="evidence" value="ECO:0007669"/>
    <property type="project" value="UniProtKB-KW"/>
</dbReference>
<sequence>MMTSLFYIRISLELRQSVVILKAQSEVKMISLAERNINYYFSPLGIKSENVLCHKFNDKKCDVHQMQNMGSFVKDPEFLRRGYILEMQSRKRKAEPFTLPGAAIVSDSEPLKKKPFPESYSQRRISKMSNVIRFGNGLTHSLDLSSYKISAEVKDKLVCLLGQKFGLLFDRDYQLNNPNKLAFFESYSPLLYESDINPFSVVDLISILTPNKWLTTRAVSFAINFVSRSFQNVYTISCDANLPLASATPRPDKQEELLKAFYQVPKHCSVLLLPLYVKAGQYISDTGRNHFILAVINFKESCFHLMDGFSPSNRKEAAIILKRIQALCQNDERYLKLSSKSYPVHKQNDIYNCGMYAIIHTNEYLEKQISSEHVQPDFPIQEVLQRLRPELCLQILEDMCMVHDRHLFCYICGDKPEDKKQLRCDLCAAVVCKSHDFHLCMMCNPGSDEVLNETNLEGSEKAQDSKPPVTESFHLAKDCGFKVVAHMMPDLPNVGLERDVEQFIGDIPTIQPPKRVPFALQAKFKEELDSLESLGVIEKVTKPTQWVNSLALVRKADGYWLMVLDKPSSKLTTFNTMYSRYKWNGYPFGLISVQDEYQQKMEEVFAELDIGLIVDNITGNGCSDAEHDANLRAVLQAARDKGVQFNKEKCVFNTTSITYFRHRLTTCSIALDPGNTQVLENMPAPQNQEELQTLLGMYNYLSRYIPNLDTLNKPLRDLSKQQKFEWNPSHKEAKRGIQNAISQNLSYFDPKAKEIEVITDASQHGLGAQLSTDRATVTFASCSLSEMEQHYSQMEKEMLTITFACKRFHQYLFRRMTCMTTDHKPLELIFGKLIQRVPPRLHQMTLAIQLYDIKLKYKPGKTIPVADTLSCLHLEDTDIESQVDKEVLVKPPAKLNLSIYKTIVESHKEKKEDEMNLLFALFKKPATSSARLVKEIVTGKQVHCNWQMNHGVECESIAISCFERKKGQVVQRSNDFGLFADKERWWLVTSPDGICDSGLVEVKTITNIQKDKTIKEAAQGNLVSGFFLRWDPVENRLLLKREHKYYYQIQGQLNIIDKETCFLIAFVDENDLEIVEVKRDIEFWKKMLPKRDYFWKHCLLPELIDSRLARNMNVCELPEVMKLNRK</sequence>
<evidence type="ECO:0000313" key="9">
    <source>
        <dbReference type="EMBL" id="KAK2702452.1"/>
    </source>
</evidence>
<dbReference type="PANTHER" id="PTHR37984:SF5">
    <property type="entry name" value="PROTEIN NYNRIN-LIKE"/>
    <property type="match status" value="1"/>
</dbReference>
<evidence type="ECO:0000256" key="2">
    <source>
        <dbReference type="ARBA" id="ARBA00022695"/>
    </source>
</evidence>
<dbReference type="GO" id="GO:0006281">
    <property type="term" value="P:DNA repair"/>
    <property type="evidence" value="ECO:0007669"/>
    <property type="project" value="UniProtKB-ARBA"/>
</dbReference>
<evidence type="ECO:0000256" key="3">
    <source>
        <dbReference type="ARBA" id="ARBA00022722"/>
    </source>
</evidence>
<dbReference type="InterPro" id="IPR041373">
    <property type="entry name" value="RT_RNaseH"/>
</dbReference>
<evidence type="ECO:0000256" key="1">
    <source>
        <dbReference type="ARBA" id="ARBA00022679"/>
    </source>
</evidence>
<dbReference type="InterPro" id="IPR019080">
    <property type="entry name" value="YqaJ_viral_recombinase"/>
</dbReference>
<keyword evidence="6" id="KW-0695">RNA-directed DNA polymerase</keyword>
<dbReference type="Gene3D" id="3.10.10.10">
    <property type="entry name" value="HIV Type 1 Reverse Transcriptase, subunit A, domain 1"/>
    <property type="match status" value="1"/>
</dbReference>
<keyword evidence="4" id="KW-0255">Endonuclease</keyword>
<dbReference type="Pfam" id="PF17917">
    <property type="entry name" value="RT_RNaseH"/>
    <property type="match status" value="1"/>
</dbReference>
<evidence type="ECO:0000256" key="6">
    <source>
        <dbReference type="ARBA" id="ARBA00022918"/>
    </source>
</evidence>
<dbReference type="SUPFAM" id="SSF56672">
    <property type="entry name" value="DNA/RNA polymerases"/>
    <property type="match status" value="1"/>
</dbReference>
<evidence type="ECO:0000313" key="10">
    <source>
        <dbReference type="Proteomes" id="UP001187531"/>
    </source>
</evidence>
<organism evidence="9 10">
    <name type="scientific">Artemia franciscana</name>
    <name type="common">Brine shrimp</name>
    <name type="synonym">Artemia sanfranciscana</name>
    <dbReference type="NCBI Taxonomy" id="6661"/>
    <lineage>
        <taxon>Eukaryota</taxon>
        <taxon>Metazoa</taxon>
        <taxon>Ecdysozoa</taxon>
        <taxon>Arthropoda</taxon>
        <taxon>Crustacea</taxon>
        <taxon>Branchiopoda</taxon>
        <taxon>Anostraca</taxon>
        <taxon>Artemiidae</taxon>
        <taxon>Artemia</taxon>
    </lineage>
</organism>
<dbReference type="InterPro" id="IPR011604">
    <property type="entry name" value="PDDEXK-like_dom_sf"/>
</dbReference>
<keyword evidence="5" id="KW-0378">Hydrolase</keyword>
<protein>
    <submittedName>
        <fullName evidence="9">Uncharacterized protein</fullName>
    </submittedName>
</protein>
<dbReference type="Gene3D" id="3.40.395.10">
    <property type="entry name" value="Adenoviral Proteinase, Chain A"/>
    <property type="match status" value="1"/>
</dbReference>
<dbReference type="Proteomes" id="UP001187531">
    <property type="component" value="Unassembled WGS sequence"/>
</dbReference>
<evidence type="ECO:0000259" key="8">
    <source>
        <dbReference type="Pfam" id="PF17917"/>
    </source>
</evidence>
<dbReference type="SUPFAM" id="SSF52980">
    <property type="entry name" value="Restriction endonuclease-like"/>
    <property type="match status" value="1"/>
</dbReference>
<dbReference type="GO" id="GO:0004519">
    <property type="term" value="F:endonuclease activity"/>
    <property type="evidence" value="ECO:0007669"/>
    <property type="project" value="UniProtKB-KW"/>
</dbReference>
<dbReference type="InterPro" id="IPR043502">
    <property type="entry name" value="DNA/RNA_pol_sf"/>
</dbReference>